<dbReference type="InterPro" id="IPR015421">
    <property type="entry name" value="PyrdxlP-dep_Trfase_major"/>
</dbReference>
<dbReference type="EMBL" id="JAGUCO010000004">
    <property type="protein sequence ID" value="MBS2098238.1"/>
    <property type="molecule type" value="Genomic_DNA"/>
</dbReference>
<keyword evidence="2" id="KW-0032">Aminotransferase</keyword>
<dbReference type="SUPFAM" id="SSF53383">
    <property type="entry name" value="PLP-dependent transferases"/>
    <property type="match status" value="1"/>
</dbReference>
<dbReference type="PANTHER" id="PTHR30244">
    <property type="entry name" value="TRANSAMINASE"/>
    <property type="match status" value="1"/>
</dbReference>
<proteinExistence type="inferred from homology"/>
<evidence type="ECO:0000313" key="2">
    <source>
        <dbReference type="EMBL" id="MBS2098238.1"/>
    </source>
</evidence>
<dbReference type="InterPro" id="IPR000653">
    <property type="entry name" value="DegT/StrS_aminotransferase"/>
</dbReference>
<dbReference type="PIRSF" id="PIRSF000390">
    <property type="entry name" value="PLP_StrS"/>
    <property type="match status" value="1"/>
</dbReference>
<keyword evidence="3" id="KW-1185">Reference proteome</keyword>
<organism evidence="2 3">
    <name type="scientific">Carboxylicivirga linearis</name>
    <dbReference type="NCBI Taxonomy" id="1628157"/>
    <lineage>
        <taxon>Bacteria</taxon>
        <taxon>Pseudomonadati</taxon>
        <taxon>Bacteroidota</taxon>
        <taxon>Bacteroidia</taxon>
        <taxon>Marinilabiliales</taxon>
        <taxon>Marinilabiliaceae</taxon>
        <taxon>Carboxylicivirga</taxon>
    </lineage>
</organism>
<dbReference type="InterPro" id="IPR015424">
    <property type="entry name" value="PyrdxlP-dep_Trfase"/>
</dbReference>
<dbReference type="GO" id="GO:0008483">
    <property type="term" value="F:transaminase activity"/>
    <property type="evidence" value="ECO:0007669"/>
    <property type="project" value="UniProtKB-KW"/>
</dbReference>
<evidence type="ECO:0000313" key="3">
    <source>
        <dbReference type="Proteomes" id="UP000708576"/>
    </source>
</evidence>
<gene>
    <name evidence="2" type="ORF">KEM10_08090</name>
</gene>
<name>A0ABS5JTJ3_9BACT</name>
<dbReference type="Pfam" id="PF01041">
    <property type="entry name" value="DegT_DnrJ_EryC1"/>
    <property type="match status" value="1"/>
</dbReference>
<keyword evidence="2" id="KW-0808">Transferase</keyword>
<protein>
    <submittedName>
        <fullName evidence="2">DegT/DnrJ/EryC1/StrS family aminotransferase</fullName>
    </submittedName>
</protein>
<comment type="similarity">
    <text evidence="1">Belongs to the DegT/DnrJ/EryC1 family.</text>
</comment>
<accession>A0ABS5JTJ3</accession>
<dbReference type="Proteomes" id="UP000708576">
    <property type="component" value="Unassembled WGS sequence"/>
</dbReference>
<evidence type="ECO:0000256" key="1">
    <source>
        <dbReference type="RuleBase" id="RU004508"/>
    </source>
</evidence>
<dbReference type="Gene3D" id="3.90.1150.10">
    <property type="entry name" value="Aspartate Aminotransferase, domain 1"/>
    <property type="match status" value="1"/>
</dbReference>
<dbReference type="InterPro" id="IPR015422">
    <property type="entry name" value="PyrdxlP-dep_Trfase_small"/>
</dbReference>
<dbReference type="Gene3D" id="3.40.640.10">
    <property type="entry name" value="Type I PLP-dependent aspartate aminotransferase-like (Major domain)"/>
    <property type="match status" value="1"/>
</dbReference>
<dbReference type="CDD" id="cd00616">
    <property type="entry name" value="AHBA_syn"/>
    <property type="match status" value="1"/>
</dbReference>
<keyword evidence="1" id="KW-0663">Pyridoxal phosphate</keyword>
<sequence>MVDLQSQYKRLKSEIDDAMANVLEQTNFINGPAVKSFQSNLEEYLNVKHVIPCGNGTDALQIALMALDLQPGDEVITSTFTFIATVEVIALLKLKPVLVDVDPDTFTLIPEEIEKSITSKTQAIIPVHLFGQGAEMNAIMPIAQKYNLSVVEDTAQAIGCDYKFNSTITKLGTIGDIGCTSFFPSKNLGCFGDGGACFTNNDALAEKMRMIVNHGSKKKYYHQIIGINSRLDTLQAAILDTKLKHLDNFNQRRQKAASWYDQELKNIEDLQIPSKSSKSDHIFHQYTLKVKDGKRDELQSYLKENNIPSMVYYPVPLHEQEAFTEYQDKDISLANSETLSSEVLSLPMHTELTEEQLKDITTTIKRFFNHE</sequence>
<comment type="caution">
    <text evidence="2">The sequence shown here is derived from an EMBL/GenBank/DDBJ whole genome shotgun (WGS) entry which is preliminary data.</text>
</comment>
<dbReference type="PANTHER" id="PTHR30244:SF42">
    <property type="entry name" value="UDP-2-ACETAMIDO-2-DEOXY-3-OXO-D-GLUCURONATE AMINOTRANSFERASE"/>
    <property type="match status" value="1"/>
</dbReference>
<reference evidence="2 3" key="1">
    <citation type="journal article" date="2015" name="Int. J. Syst. Evol. Microbiol.">
        <title>Carboxylicivirga linearis sp. nov., isolated from a sea cucumber culture pond.</title>
        <authorList>
            <person name="Wang F.Q."/>
            <person name="Zhou Y.X."/>
            <person name="Lin X.Z."/>
            <person name="Chen G.J."/>
            <person name="Du Z.J."/>
        </authorList>
    </citation>
    <scope>NUCLEOTIDE SEQUENCE [LARGE SCALE GENOMIC DNA]</scope>
    <source>
        <strain evidence="2 3">FB218</strain>
    </source>
</reference>